<evidence type="ECO:0000313" key="3">
    <source>
        <dbReference type="Proteomes" id="UP000054560"/>
    </source>
</evidence>
<gene>
    <name evidence="2" type="ORF">SARC_09497</name>
</gene>
<accession>A0A0L0FNK1</accession>
<evidence type="ECO:0000313" key="2">
    <source>
        <dbReference type="EMBL" id="KNC78051.1"/>
    </source>
</evidence>
<protein>
    <submittedName>
        <fullName evidence="2">Uncharacterized protein</fullName>
    </submittedName>
</protein>
<dbReference type="AlphaFoldDB" id="A0A0L0FNK1"/>
<feature type="compositionally biased region" description="Low complexity" evidence="1">
    <location>
        <begin position="62"/>
        <end position="71"/>
    </location>
</feature>
<name>A0A0L0FNK1_9EUKA</name>
<sequence>MAKLDTLTEAELSAHPDDVFEILDLLGEGSHRNMHVYTYGIQHRYNNKEVHIKTLARPEMSTQTQTQTRTQTHAEAYIDTN</sequence>
<organism evidence="2 3">
    <name type="scientific">Sphaeroforma arctica JP610</name>
    <dbReference type="NCBI Taxonomy" id="667725"/>
    <lineage>
        <taxon>Eukaryota</taxon>
        <taxon>Ichthyosporea</taxon>
        <taxon>Ichthyophonida</taxon>
        <taxon>Sphaeroforma</taxon>
    </lineage>
</organism>
<keyword evidence="3" id="KW-1185">Reference proteome</keyword>
<reference evidence="2 3" key="1">
    <citation type="submission" date="2011-02" db="EMBL/GenBank/DDBJ databases">
        <title>The Genome Sequence of Sphaeroforma arctica JP610.</title>
        <authorList>
            <consortium name="The Broad Institute Genome Sequencing Platform"/>
            <person name="Russ C."/>
            <person name="Cuomo C."/>
            <person name="Young S.K."/>
            <person name="Zeng Q."/>
            <person name="Gargeya S."/>
            <person name="Alvarado L."/>
            <person name="Berlin A."/>
            <person name="Chapman S.B."/>
            <person name="Chen Z."/>
            <person name="Freedman E."/>
            <person name="Gellesch M."/>
            <person name="Goldberg J."/>
            <person name="Griggs A."/>
            <person name="Gujja S."/>
            <person name="Heilman E."/>
            <person name="Heiman D."/>
            <person name="Howarth C."/>
            <person name="Mehta T."/>
            <person name="Neiman D."/>
            <person name="Pearson M."/>
            <person name="Roberts A."/>
            <person name="Saif S."/>
            <person name="Shea T."/>
            <person name="Shenoy N."/>
            <person name="Sisk P."/>
            <person name="Stolte C."/>
            <person name="Sykes S."/>
            <person name="White J."/>
            <person name="Yandava C."/>
            <person name="Burger G."/>
            <person name="Gray M.W."/>
            <person name="Holland P.W.H."/>
            <person name="King N."/>
            <person name="Lang F.B.F."/>
            <person name="Roger A.J."/>
            <person name="Ruiz-Trillo I."/>
            <person name="Haas B."/>
            <person name="Nusbaum C."/>
            <person name="Birren B."/>
        </authorList>
    </citation>
    <scope>NUCLEOTIDE SEQUENCE [LARGE SCALE GENOMIC DNA]</scope>
    <source>
        <strain evidence="2 3">JP610</strain>
    </source>
</reference>
<feature type="region of interest" description="Disordered" evidence="1">
    <location>
        <begin position="59"/>
        <end position="81"/>
    </location>
</feature>
<evidence type="ECO:0000256" key="1">
    <source>
        <dbReference type="SAM" id="MobiDB-lite"/>
    </source>
</evidence>
<dbReference type="GeneID" id="25910001"/>
<proteinExistence type="predicted"/>
<dbReference type="RefSeq" id="XP_014151953.1">
    <property type="nucleotide sequence ID" value="XM_014296478.1"/>
</dbReference>
<dbReference type="Proteomes" id="UP000054560">
    <property type="component" value="Unassembled WGS sequence"/>
</dbReference>
<dbReference type="EMBL" id="KQ242567">
    <property type="protein sequence ID" value="KNC78051.1"/>
    <property type="molecule type" value="Genomic_DNA"/>
</dbReference>